<dbReference type="EMBL" id="JADIMZ010000024">
    <property type="protein sequence ID" value="MBO8431982.1"/>
    <property type="molecule type" value="Genomic_DNA"/>
</dbReference>
<dbReference type="Pfam" id="PF03938">
    <property type="entry name" value="OmpH"/>
    <property type="match status" value="1"/>
</dbReference>
<dbReference type="PANTHER" id="PTHR35089">
    <property type="entry name" value="CHAPERONE PROTEIN SKP"/>
    <property type="match status" value="1"/>
</dbReference>
<feature type="signal peptide" evidence="3">
    <location>
        <begin position="1"/>
        <end position="24"/>
    </location>
</feature>
<dbReference type="AlphaFoldDB" id="A0A9D9DRR0"/>
<evidence type="ECO:0000313" key="5">
    <source>
        <dbReference type="Proteomes" id="UP000823612"/>
    </source>
</evidence>
<name>A0A9D9DRR0_9BACT</name>
<reference evidence="4" key="2">
    <citation type="journal article" date="2021" name="PeerJ">
        <title>Extensive microbial diversity within the chicken gut microbiome revealed by metagenomics and culture.</title>
        <authorList>
            <person name="Gilroy R."/>
            <person name="Ravi A."/>
            <person name="Getino M."/>
            <person name="Pursley I."/>
            <person name="Horton D.L."/>
            <person name="Alikhan N.F."/>
            <person name="Baker D."/>
            <person name="Gharbi K."/>
            <person name="Hall N."/>
            <person name="Watson M."/>
            <person name="Adriaenssens E.M."/>
            <person name="Foster-Nyarko E."/>
            <person name="Jarju S."/>
            <person name="Secka A."/>
            <person name="Antonio M."/>
            <person name="Oren A."/>
            <person name="Chaudhuri R.R."/>
            <person name="La Ragione R."/>
            <person name="Hildebrand F."/>
            <person name="Pallen M.J."/>
        </authorList>
    </citation>
    <scope>NUCLEOTIDE SEQUENCE</scope>
    <source>
        <strain evidence="4">2889</strain>
    </source>
</reference>
<dbReference type="InterPro" id="IPR005632">
    <property type="entry name" value="Chaperone_Skp"/>
</dbReference>
<keyword evidence="2 3" id="KW-0732">Signal</keyword>
<protein>
    <submittedName>
        <fullName evidence="4">OmpH family outer membrane protein</fullName>
    </submittedName>
</protein>
<evidence type="ECO:0000313" key="4">
    <source>
        <dbReference type="EMBL" id="MBO8431982.1"/>
    </source>
</evidence>
<organism evidence="4 5">
    <name type="scientific">Candidatus Pullibacteroides excrementavium</name>
    <dbReference type="NCBI Taxonomy" id="2840905"/>
    <lineage>
        <taxon>Bacteria</taxon>
        <taxon>Pseudomonadati</taxon>
        <taxon>Bacteroidota</taxon>
        <taxon>Bacteroidia</taxon>
        <taxon>Bacteroidales</taxon>
        <taxon>Candidatus Pullibacteroides</taxon>
    </lineage>
</organism>
<evidence type="ECO:0000256" key="3">
    <source>
        <dbReference type="SAM" id="SignalP"/>
    </source>
</evidence>
<dbReference type="Proteomes" id="UP000823612">
    <property type="component" value="Unassembled WGS sequence"/>
</dbReference>
<sequence>MKKLLLSAVLAVMAVFCVQGQKYAYVNTEYILQNIPEFVKAQEEIDNLSIEWQAEIENLFAEIDALYKQYQNDAPLLTQDMKNRRENEIIAKEKAAKDLQKKRFGVDGDLFKRRQEMIRPIQDKIYTAIEKRAKQKQYTFVFDRSDNSSIMYADPRNDLSNDILKDMGYEPADLEESGK</sequence>
<dbReference type="SUPFAM" id="SSF111384">
    <property type="entry name" value="OmpH-like"/>
    <property type="match status" value="1"/>
</dbReference>
<comment type="similarity">
    <text evidence="1">Belongs to the Skp family.</text>
</comment>
<dbReference type="SMART" id="SM00935">
    <property type="entry name" value="OmpH"/>
    <property type="match status" value="1"/>
</dbReference>
<accession>A0A9D9DRR0</accession>
<dbReference type="GO" id="GO:0005829">
    <property type="term" value="C:cytosol"/>
    <property type="evidence" value="ECO:0007669"/>
    <property type="project" value="TreeGrafter"/>
</dbReference>
<dbReference type="GO" id="GO:0051082">
    <property type="term" value="F:unfolded protein binding"/>
    <property type="evidence" value="ECO:0007669"/>
    <property type="project" value="InterPro"/>
</dbReference>
<evidence type="ECO:0000256" key="2">
    <source>
        <dbReference type="ARBA" id="ARBA00022729"/>
    </source>
</evidence>
<dbReference type="GO" id="GO:0050821">
    <property type="term" value="P:protein stabilization"/>
    <property type="evidence" value="ECO:0007669"/>
    <property type="project" value="TreeGrafter"/>
</dbReference>
<comment type="caution">
    <text evidence="4">The sequence shown here is derived from an EMBL/GenBank/DDBJ whole genome shotgun (WGS) entry which is preliminary data.</text>
</comment>
<proteinExistence type="inferred from homology"/>
<dbReference type="InterPro" id="IPR024930">
    <property type="entry name" value="Skp_dom_sf"/>
</dbReference>
<evidence type="ECO:0000256" key="1">
    <source>
        <dbReference type="ARBA" id="ARBA00009091"/>
    </source>
</evidence>
<feature type="chain" id="PRO_5038431211" evidence="3">
    <location>
        <begin position="25"/>
        <end position="179"/>
    </location>
</feature>
<dbReference type="PANTHER" id="PTHR35089:SF1">
    <property type="entry name" value="CHAPERONE PROTEIN SKP"/>
    <property type="match status" value="1"/>
</dbReference>
<dbReference type="Gene3D" id="3.30.910.20">
    <property type="entry name" value="Skp domain"/>
    <property type="match status" value="1"/>
</dbReference>
<gene>
    <name evidence="4" type="ORF">IAB08_01645</name>
</gene>
<reference evidence="4" key="1">
    <citation type="submission" date="2020-10" db="EMBL/GenBank/DDBJ databases">
        <authorList>
            <person name="Gilroy R."/>
        </authorList>
    </citation>
    <scope>NUCLEOTIDE SEQUENCE</scope>
    <source>
        <strain evidence="4">2889</strain>
    </source>
</reference>